<dbReference type="OrthoDB" id="8195838at2759"/>
<protein>
    <submittedName>
        <fullName evidence="5">Stereocilin</fullName>
    </submittedName>
</protein>
<feature type="signal peptide" evidence="3">
    <location>
        <begin position="1"/>
        <end position="19"/>
    </location>
</feature>
<dbReference type="Pfam" id="PF21058">
    <property type="entry name" value="Stereocilin"/>
    <property type="match status" value="1"/>
</dbReference>
<keyword evidence="6" id="KW-1185">Reference proteome</keyword>
<accession>A0A9Q0YQK5</accession>
<gene>
    <name evidence="5" type="ORF">HOLleu_34768</name>
</gene>
<reference evidence="5" key="1">
    <citation type="submission" date="2021-10" db="EMBL/GenBank/DDBJ databases">
        <title>Tropical sea cucumber genome reveals ecological adaptation and Cuvierian tubules defense mechanism.</title>
        <authorList>
            <person name="Chen T."/>
        </authorList>
    </citation>
    <scope>NUCLEOTIDE SEQUENCE</scope>
    <source>
        <strain evidence="5">Nanhai2018</strain>
        <tissue evidence="5">Muscle</tissue>
    </source>
</reference>
<keyword evidence="1 3" id="KW-0732">Signal</keyword>
<comment type="caution">
    <text evidence="5">The sequence shown here is derived from an EMBL/GenBank/DDBJ whole genome shotgun (WGS) entry which is preliminary data.</text>
</comment>
<evidence type="ECO:0000313" key="6">
    <source>
        <dbReference type="Proteomes" id="UP001152320"/>
    </source>
</evidence>
<dbReference type="EMBL" id="JAIZAY010000018">
    <property type="protein sequence ID" value="KAJ8024764.1"/>
    <property type="molecule type" value="Genomic_DNA"/>
</dbReference>
<dbReference type="GO" id="GO:0007160">
    <property type="term" value="P:cell-matrix adhesion"/>
    <property type="evidence" value="ECO:0007669"/>
    <property type="project" value="TreeGrafter"/>
</dbReference>
<proteinExistence type="predicted"/>
<sequence length="1353" mass="150643">MVMAVLLIIAVLLSVPCHAKYHVRHDEASNPPPQRLPGTENILNCIIANFSSILSISGSHLNYNVPSWEQFFHDSMEAFQRYNRIINSHAGENSTFNLNITNGFFQNNLNITKGLMSNHSALMRLFNESLSQLDRVTQMFVEVENFMNWMRGNFSYEAPYMNDHTLQQWERCKHLLEHFEDGSYDYEYEDSLWRLTESTTFKTLQKLGIIEILNGSGINPVDFLQQMFSEDAVWGSVRPFLGFRYIKFIEPRRIQNLSSEELFDLLVQVELDRESYYHLLSNVKTEYFEQVLNFGKEFVHTEGLPPPSVTAAVVDAAEVQWGPLQRWTVEHVHKLWLFAVAMGKDRLKKLSSQAFQAILPNLATLHKMGELDHMFSVYVTSVAKHHWGSTVSQWNIAQLQRLGPFISFLSVDNFISMDTDDLLIILPEINRFEFDRRQGHAIVANIASSRGWTWSVKQVKSLGGLAAYMTVEDMKNLPREVFSDPEIEQYLVQNTQGRGREAKEVTKRIVESLGDPSTWDQEEMSRIGKVAGGLEVQDLQKIPKSSIRSAVSDLTDAALSPRQRSVIAKKYRAASNGTSKRLSADDIHELKSLAVGLGSEVFAEMSPDDVKKSIEVLSGNADEMQPTQRKEIVRQMKRASGGLAGSLKDLGSMVKEVPLKDLDALKLEDIGVNMTSGDNSSDPTLTLGIIQWNRGQSTKIFRKVKQELFSKDSNIDKITSSTISMLGTVIVGMTCEDIGRLETNDIFRLVDTMMKQTGWTLRQTRCISDRVRSYEGSRENFMSNFTIAEVNSLTGQVLKEFSVKELSALPTSVCDVAFAGIGEEKELEGIRRSKRQEIAQEALKCLKKTLTNTTITGEDMESLGYLGCELKPEDIQRVNVAELSTSTLEIASKCCYDRFQMVSVGQKVIEEFGSSSTWTSVVLESVAPFLLYLSPQEVEAIDEDELSIVAESIMGLYAEFNDEKLPLCERDLTDADLEERKDGFIRVAIKVKEAMVAAAEGQQARKRRDTTYTPTCDEIELLEDGNIAWTEEELASMTVETFENCVHILGDVSGLSSGQLDVLMEKAVEAWGSPSQMTSDDICLLGRIATRFDPSELAVLNLTSIDTVYALAEHGNWSREQMSAIVSRYLEVSQHSIDSLNSVELTGLSSFVCGLTAVQISLLNSSAYSESASSLGVVEVCSTDQLSALKEHAVVVFGPISSWQPEIFTEVGVVVAGFTAEELSGLNTSSLAGITPLAISLIPPATFGAGFTLDLLHEFDESQALAVTEEQLASLSSSQNLALVEAEYGQEEIPQEIILEIEMGDITKPVTDVTRKTSTEKEDDKSGGDMVYSATILLTCITVGGRFLSQIVL</sequence>
<evidence type="ECO:0000256" key="2">
    <source>
        <dbReference type="ARBA" id="ARBA00023180"/>
    </source>
</evidence>
<evidence type="ECO:0000313" key="5">
    <source>
        <dbReference type="EMBL" id="KAJ8024764.1"/>
    </source>
</evidence>
<dbReference type="PANTHER" id="PTHR23412:SF17">
    <property type="entry name" value="OTOANCORIN"/>
    <property type="match status" value="1"/>
</dbReference>
<name>A0A9Q0YQK5_HOLLE</name>
<organism evidence="5 6">
    <name type="scientific">Holothuria leucospilota</name>
    <name type="common">Black long sea cucumber</name>
    <name type="synonym">Mertensiothuria leucospilota</name>
    <dbReference type="NCBI Taxonomy" id="206669"/>
    <lineage>
        <taxon>Eukaryota</taxon>
        <taxon>Metazoa</taxon>
        <taxon>Echinodermata</taxon>
        <taxon>Eleutherozoa</taxon>
        <taxon>Echinozoa</taxon>
        <taxon>Holothuroidea</taxon>
        <taxon>Aspidochirotacea</taxon>
        <taxon>Aspidochirotida</taxon>
        <taxon>Holothuriidae</taxon>
        <taxon>Holothuria</taxon>
    </lineage>
</organism>
<evidence type="ECO:0000256" key="3">
    <source>
        <dbReference type="SAM" id="SignalP"/>
    </source>
</evidence>
<evidence type="ECO:0000259" key="4">
    <source>
        <dbReference type="Pfam" id="PF21058"/>
    </source>
</evidence>
<dbReference type="Proteomes" id="UP001152320">
    <property type="component" value="Chromosome 18"/>
</dbReference>
<evidence type="ECO:0000256" key="1">
    <source>
        <dbReference type="ARBA" id="ARBA00022729"/>
    </source>
</evidence>
<dbReference type="PANTHER" id="PTHR23412">
    <property type="entry name" value="STEREOCILIN RELATED"/>
    <property type="match status" value="1"/>
</dbReference>
<dbReference type="InterPro" id="IPR048992">
    <property type="entry name" value="Stereocilin_LRR"/>
</dbReference>
<feature type="chain" id="PRO_5040427894" evidence="3">
    <location>
        <begin position="20"/>
        <end position="1353"/>
    </location>
</feature>
<keyword evidence="2" id="KW-0325">Glycoprotein</keyword>
<feature type="domain" description="Stereocilin LRR" evidence="4">
    <location>
        <begin position="384"/>
        <end position="609"/>
    </location>
</feature>
<dbReference type="GO" id="GO:0009986">
    <property type="term" value="C:cell surface"/>
    <property type="evidence" value="ECO:0007669"/>
    <property type="project" value="TreeGrafter"/>
</dbReference>
<dbReference type="InterPro" id="IPR026664">
    <property type="entry name" value="Stereocilin-rel"/>
</dbReference>